<organism evidence="13 14">
    <name type="scientific">Geotrichum candidum</name>
    <name type="common">Oospora lactis</name>
    <name type="synonym">Dipodascus geotrichum</name>
    <dbReference type="NCBI Taxonomy" id="1173061"/>
    <lineage>
        <taxon>Eukaryota</taxon>
        <taxon>Fungi</taxon>
        <taxon>Dikarya</taxon>
        <taxon>Ascomycota</taxon>
        <taxon>Saccharomycotina</taxon>
        <taxon>Dipodascomycetes</taxon>
        <taxon>Dipodascales</taxon>
        <taxon>Dipodascaceae</taxon>
        <taxon>Geotrichum</taxon>
    </lineage>
</organism>
<dbReference type="GO" id="GO:0004527">
    <property type="term" value="F:exonuclease activity"/>
    <property type="evidence" value="ECO:0007669"/>
    <property type="project" value="UniProtKB-KW"/>
</dbReference>
<keyword evidence="5" id="KW-0378">Hydrolase</keyword>
<dbReference type="GO" id="GO:0003690">
    <property type="term" value="F:double-stranded DNA binding"/>
    <property type="evidence" value="ECO:0007669"/>
    <property type="project" value="TreeGrafter"/>
</dbReference>
<dbReference type="Gene3D" id="3.30.870.10">
    <property type="entry name" value="Endonuclease Chain A"/>
    <property type="match status" value="2"/>
</dbReference>
<evidence type="ECO:0000256" key="4">
    <source>
        <dbReference type="ARBA" id="ARBA00022763"/>
    </source>
</evidence>
<gene>
    <name evidence="13" type="ORF">DV451_002821</name>
</gene>
<dbReference type="Proteomes" id="UP000750522">
    <property type="component" value="Unassembled WGS sequence"/>
</dbReference>
<dbReference type="GO" id="GO:0003697">
    <property type="term" value="F:single-stranded DNA binding"/>
    <property type="evidence" value="ECO:0007669"/>
    <property type="project" value="TreeGrafter"/>
</dbReference>
<feature type="compositionally biased region" description="Basic and acidic residues" evidence="12">
    <location>
        <begin position="475"/>
        <end position="484"/>
    </location>
</feature>
<feature type="active site" description="Proton donor/acceptor" evidence="9">
    <location>
        <position position="403"/>
    </location>
</feature>
<feature type="site" description="Interaction with DNA" evidence="11">
    <location>
        <position position="428"/>
    </location>
</feature>
<evidence type="ECO:0000256" key="6">
    <source>
        <dbReference type="ARBA" id="ARBA00022839"/>
    </source>
</evidence>
<dbReference type="GO" id="GO:0006281">
    <property type="term" value="P:DNA repair"/>
    <property type="evidence" value="ECO:0007669"/>
    <property type="project" value="UniProtKB-KW"/>
</dbReference>
<feature type="binding site" evidence="10">
    <location>
        <position position="179"/>
    </location>
    <ligand>
        <name>substrate</name>
    </ligand>
</feature>
<comment type="similarity">
    <text evidence="2">Belongs to the tyrosyl-DNA phosphodiesterase family.</text>
</comment>
<protein>
    <recommendedName>
        <fullName evidence="15">PLD phosphodiesterase domain-containing protein</fullName>
    </recommendedName>
</protein>
<dbReference type="AlphaFoldDB" id="A0A9P5KT47"/>
<evidence type="ECO:0000313" key="13">
    <source>
        <dbReference type="EMBL" id="KAF5099808.1"/>
    </source>
</evidence>
<feature type="region of interest" description="Disordered" evidence="12">
    <location>
        <begin position="475"/>
        <end position="501"/>
    </location>
</feature>
<keyword evidence="4" id="KW-0227">DNA damage</keyword>
<evidence type="ECO:0000256" key="7">
    <source>
        <dbReference type="ARBA" id="ARBA00023204"/>
    </source>
</evidence>
<dbReference type="GO" id="GO:0005634">
    <property type="term" value="C:nucleus"/>
    <property type="evidence" value="ECO:0007669"/>
    <property type="project" value="UniProtKB-SubCell"/>
</dbReference>
<dbReference type="InterPro" id="IPR010347">
    <property type="entry name" value="Tdp1"/>
</dbReference>
<feature type="region of interest" description="Disordered" evidence="12">
    <location>
        <begin position="37"/>
        <end position="72"/>
    </location>
</feature>
<evidence type="ECO:0000313" key="14">
    <source>
        <dbReference type="Proteomes" id="UP000750522"/>
    </source>
</evidence>
<comment type="subcellular location">
    <subcellularLocation>
        <location evidence="1">Nucleus</location>
    </subcellularLocation>
</comment>
<accession>A0A9P5KT47</accession>
<sequence>MTMAANSSDIEIIAEVPSRKRPIEILSDSDGCISDSDAGFEICEGPRPSQRAKTTAKAESNATPVPQPNSRAKSPIKLTKVEALPASENIGAVGLRDLIGAPDLTTMWQFNFSIDIPFVMEHVHPRALPTLKAHFVTGEKAGDNSKEALVLQSMLCAYPKNILVHAVLLQKRYASHHTKMMVLGFGPGPAQIQIVIHTANLTSFDWDNMTQGVWMSPRLTRLRPDQTNTSQFFSDFCEYLYNYGSITTGLVQMLKCYDFAQIRAVLIASAPCSARRGNKDYAKYGLHRLHAEVAKLALLGSTTDHIVANVSAISSLGPTNDYLTHQVFRALNGSTANREPDVIPKIIFPTVQDVMDSLNGFDSGIAIHYRQSQFYMKAQARYLKNYLHSWAAERAGRARAAPHIKTYLRVDSTWSHIKWFLLTSANLSKQAWGIESKAGVFEVQSFELGVLLHPGLFSENDDAACVDLVPVWKNDDPETQERRNSGPAPARTDTTGGATATSPVRIPIRMAYDLPPVPYVAGRDRAWDSGVSYEQEDWRGGTWQV</sequence>
<keyword evidence="8" id="KW-0539">Nucleus</keyword>
<reference evidence="13" key="2">
    <citation type="submission" date="2020-01" db="EMBL/GenBank/DDBJ databases">
        <authorList>
            <person name="Perkins V."/>
            <person name="Lessard M.-H."/>
            <person name="Dugat-Bony E."/>
            <person name="Frenette M."/>
            <person name="Labrie S."/>
        </authorList>
    </citation>
    <scope>NUCLEOTIDE SEQUENCE</scope>
    <source>
        <strain evidence="13">LMA-70</strain>
    </source>
</reference>
<keyword evidence="3" id="KW-0540">Nuclease</keyword>
<dbReference type="SUPFAM" id="SSF56024">
    <property type="entry name" value="Phospholipase D/nuclease"/>
    <property type="match status" value="2"/>
</dbReference>
<feature type="binding site" evidence="10">
    <location>
        <position position="405"/>
    </location>
    <ligand>
        <name>substrate</name>
    </ligand>
</feature>
<evidence type="ECO:0008006" key="15">
    <source>
        <dbReference type="Google" id="ProtNLM"/>
    </source>
</evidence>
<evidence type="ECO:0000256" key="2">
    <source>
        <dbReference type="ARBA" id="ARBA00010205"/>
    </source>
</evidence>
<evidence type="ECO:0000256" key="8">
    <source>
        <dbReference type="ARBA" id="ARBA00023242"/>
    </source>
</evidence>
<dbReference type="Pfam" id="PF06087">
    <property type="entry name" value="Tyr-DNA_phospho"/>
    <property type="match status" value="1"/>
</dbReference>
<dbReference type="PANTHER" id="PTHR12415">
    <property type="entry name" value="TYROSYL-DNA PHOSPHODIESTERASE 1"/>
    <property type="match status" value="1"/>
</dbReference>
<name>A0A9P5KT47_GEOCN</name>
<evidence type="ECO:0000256" key="9">
    <source>
        <dbReference type="PIRSR" id="PIRSR610347-1"/>
    </source>
</evidence>
<proteinExistence type="inferred from homology"/>
<reference evidence="13" key="1">
    <citation type="journal article" date="2020" name="Front. Microbiol.">
        <title>Phenotypic and Genetic Characterization of the Cheese Ripening Yeast Geotrichum candidum.</title>
        <authorList>
            <person name="Perkins V."/>
            <person name="Vignola S."/>
            <person name="Lessard M.H."/>
            <person name="Plante P.L."/>
            <person name="Corbeil J."/>
            <person name="Dugat-Bony E."/>
            <person name="Frenette M."/>
            <person name="Labrie S."/>
        </authorList>
    </citation>
    <scope>NUCLEOTIDE SEQUENCE</scope>
    <source>
        <strain evidence="13">LMA-70</strain>
    </source>
</reference>
<keyword evidence="7" id="KW-0234">DNA repair</keyword>
<dbReference type="EMBL" id="QQZK01000055">
    <property type="protein sequence ID" value="KAF5099808.1"/>
    <property type="molecule type" value="Genomic_DNA"/>
</dbReference>
<evidence type="ECO:0000256" key="11">
    <source>
        <dbReference type="PIRSR" id="PIRSR610347-3"/>
    </source>
</evidence>
<dbReference type="PANTHER" id="PTHR12415:SF0">
    <property type="entry name" value="TYROSYL-DNA PHOSPHODIESTERASE 1"/>
    <property type="match status" value="1"/>
</dbReference>
<evidence type="ECO:0000256" key="1">
    <source>
        <dbReference type="ARBA" id="ARBA00004123"/>
    </source>
</evidence>
<feature type="compositionally biased region" description="Low complexity" evidence="12">
    <location>
        <begin position="486"/>
        <end position="501"/>
    </location>
</feature>
<evidence type="ECO:0000256" key="3">
    <source>
        <dbReference type="ARBA" id="ARBA00022722"/>
    </source>
</evidence>
<comment type="caution">
    <text evidence="13">The sequence shown here is derived from an EMBL/GenBank/DDBJ whole genome shotgun (WGS) entry which is preliminary data.</text>
</comment>
<keyword evidence="6" id="KW-0269">Exonuclease</keyword>
<evidence type="ECO:0000256" key="10">
    <source>
        <dbReference type="PIRSR" id="PIRSR610347-2"/>
    </source>
</evidence>
<feature type="compositionally biased region" description="Polar residues" evidence="12">
    <location>
        <begin position="51"/>
        <end position="72"/>
    </location>
</feature>
<evidence type="ECO:0000256" key="12">
    <source>
        <dbReference type="SAM" id="MobiDB-lite"/>
    </source>
</evidence>
<evidence type="ECO:0000256" key="5">
    <source>
        <dbReference type="ARBA" id="ARBA00022801"/>
    </source>
</evidence>
<feature type="active site" description="Nucleophile" evidence="9">
    <location>
        <position position="177"/>
    </location>
</feature>
<dbReference type="GO" id="GO:0017005">
    <property type="term" value="F:3'-tyrosyl-DNA phosphodiesterase activity"/>
    <property type="evidence" value="ECO:0007669"/>
    <property type="project" value="TreeGrafter"/>
</dbReference>